<dbReference type="GO" id="GO:0005737">
    <property type="term" value="C:cytoplasm"/>
    <property type="evidence" value="ECO:0007669"/>
    <property type="project" value="TreeGrafter"/>
</dbReference>
<name>A0A2M6XAP7_9BACT</name>
<evidence type="ECO:0000259" key="2">
    <source>
        <dbReference type="PROSITE" id="PS50975"/>
    </source>
</evidence>
<dbReference type="Proteomes" id="UP000231214">
    <property type="component" value="Unassembled WGS sequence"/>
</dbReference>
<dbReference type="Gene3D" id="2.40.70.10">
    <property type="entry name" value="Acid Proteases"/>
    <property type="match status" value="1"/>
</dbReference>
<dbReference type="GO" id="GO:0005524">
    <property type="term" value="F:ATP binding"/>
    <property type="evidence" value="ECO:0007669"/>
    <property type="project" value="UniProtKB-UniRule"/>
</dbReference>
<evidence type="ECO:0000256" key="1">
    <source>
        <dbReference type="PROSITE-ProRule" id="PRU00409"/>
    </source>
</evidence>
<dbReference type="InterPro" id="IPR011761">
    <property type="entry name" value="ATP-grasp"/>
</dbReference>
<gene>
    <name evidence="3" type="ORF">COT66_02135</name>
</gene>
<keyword evidence="1" id="KW-0067">ATP-binding</keyword>
<dbReference type="SUPFAM" id="SSF56059">
    <property type="entry name" value="Glutathione synthetase ATP-binding domain-like"/>
    <property type="match status" value="1"/>
</dbReference>
<dbReference type="PANTHER" id="PTHR21621">
    <property type="entry name" value="RIBOSOMAL PROTEIN S6 MODIFICATION PROTEIN"/>
    <property type="match status" value="1"/>
</dbReference>
<protein>
    <recommendedName>
        <fullName evidence="2">ATP-grasp domain-containing protein</fullName>
    </recommendedName>
</protein>
<reference evidence="4" key="1">
    <citation type="submission" date="2017-09" db="EMBL/GenBank/DDBJ databases">
        <title>Depth-based differentiation of microbial function through sediment-hosted aquifers and enrichment of novel symbionts in the deep terrestrial subsurface.</title>
        <authorList>
            <person name="Probst A.J."/>
            <person name="Ladd B."/>
            <person name="Jarett J.K."/>
            <person name="Geller-Mcgrath D.E."/>
            <person name="Sieber C.M.K."/>
            <person name="Emerson J.B."/>
            <person name="Anantharaman K."/>
            <person name="Thomas B.C."/>
            <person name="Malmstrom R."/>
            <person name="Stieglmeier M."/>
            <person name="Klingl A."/>
            <person name="Woyke T."/>
            <person name="Ryan C.M."/>
            <person name="Banfield J.F."/>
        </authorList>
    </citation>
    <scope>NUCLEOTIDE SEQUENCE [LARGE SCALE GENOMIC DNA]</scope>
</reference>
<evidence type="ECO:0000313" key="3">
    <source>
        <dbReference type="EMBL" id="PIU02075.1"/>
    </source>
</evidence>
<dbReference type="GO" id="GO:0046872">
    <property type="term" value="F:metal ion binding"/>
    <property type="evidence" value="ECO:0007669"/>
    <property type="project" value="InterPro"/>
</dbReference>
<dbReference type="PROSITE" id="PS50975">
    <property type="entry name" value="ATP_GRASP"/>
    <property type="match status" value="1"/>
</dbReference>
<dbReference type="Gene3D" id="3.30.470.20">
    <property type="entry name" value="ATP-grasp fold, B domain"/>
    <property type="match status" value="1"/>
</dbReference>
<proteinExistence type="predicted"/>
<dbReference type="GO" id="GO:0018169">
    <property type="term" value="F:ribosomal S6-glutamic acid ligase activity"/>
    <property type="evidence" value="ECO:0007669"/>
    <property type="project" value="TreeGrafter"/>
</dbReference>
<dbReference type="InterPro" id="IPR021109">
    <property type="entry name" value="Peptidase_aspartic_dom_sf"/>
</dbReference>
<dbReference type="SUPFAM" id="SSF50630">
    <property type="entry name" value="Acid proteases"/>
    <property type="match status" value="1"/>
</dbReference>
<dbReference type="EMBL" id="PEZK01000031">
    <property type="protein sequence ID" value="PIU02075.1"/>
    <property type="molecule type" value="Genomic_DNA"/>
</dbReference>
<dbReference type="PANTHER" id="PTHR21621:SF0">
    <property type="entry name" value="BETA-CITRYLGLUTAMATE SYNTHASE B-RELATED"/>
    <property type="match status" value="1"/>
</dbReference>
<dbReference type="AlphaFoldDB" id="A0A2M6XAP7"/>
<organism evidence="3 4">
    <name type="scientific">Candidatus Shapirobacteria bacterium CG09_land_8_20_14_0_10_49_15</name>
    <dbReference type="NCBI Taxonomy" id="1974482"/>
    <lineage>
        <taxon>Bacteria</taxon>
        <taxon>Candidatus Shapironibacteriota</taxon>
    </lineage>
</organism>
<dbReference type="InterPro" id="IPR039523">
    <property type="entry name" value="RimK-rel_E_lig_ATP-grasp"/>
</dbReference>
<accession>A0A2M6XAP7</accession>
<comment type="caution">
    <text evidence="3">The sequence shown here is derived from an EMBL/GenBank/DDBJ whole genome shotgun (WGS) entry which is preliminary data.</text>
</comment>
<keyword evidence="1" id="KW-0547">Nucleotide-binding</keyword>
<dbReference type="GO" id="GO:0009432">
    <property type="term" value="P:SOS response"/>
    <property type="evidence" value="ECO:0007669"/>
    <property type="project" value="TreeGrafter"/>
</dbReference>
<sequence>MSKAAHILGMNARNQIYLKLNTKKGRQVADSKWLTKKVLRVNELPSPKLLKLFRRPAAVVEFDWSSLPDNFVLKPVSGYAGGGIIVVKKKAKWAGEWYLMDNTIINTADLRLQALDIMAGQYSLHNLPDWAMLEERIKIAKVFKKYVYQGTPDIRVVVCNRVPVMAMLRLPTAQSKGKANLHQGAIGVGIDLATGITTHAVWQGRFLQYIPGTKRKVNGLKLPYWNTILALAVRAQEAVPSLGYMGVDVVYDKEHGPVILELNARPGLEIQNANLASLRKRLQRVEGLEVRDADHGVRIAKTLFAGRFADRVMAEEGVKTLNNEEEVKIRTSEGKRTLVLTRIDTGAFRSSIDRDLAEQLGLLAENNILWQNHFGYRSAQGRQSRPVISLTFWLAGSKISSSASVADRSKMKYKFLIGRNDLEGFLVRP</sequence>
<evidence type="ECO:0000313" key="4">
    <source>
        <dbReference type="Proteomes" id="UP000231214"/>
    </source>
</evidence>
<dbReference type="Pfam" id="PF14397">
    <property type="entry name" value="ATPgrasp_ST"/>
    <property type="match status" value="1"/>
</dbReference>
<feature type="domain" description="ATP-grasp" evidence="2">
    <location>
        <begin position="36"/>
        <end position="299"/>
    </location>
</feature>